<dbReference type="AlphaFoldDB" id="D3FZI8"/>
<reference evidence="1 2" key="1">
    <citation type="journal article" date="2011" name="Environ. Microbiol.">
        <title>Genome of alkaliphilic Bacillus pseudofirmus OF4 reveals adaptations that support the ability to grow in an external pH range from 7.5 to 11.4.</title>
        <authorList>
            <person name="Janto B."/>
            <person name="Ahmed A."/>
            <person name="Ito M."/>
            <person name="Liu J."/>
            <person name="Hicks D.B."/>
            <person name="Pagni S."/>
            <person name="Fackelmayer O.J."/>
            <person name="Smith T.A."/>
            <person name="Earl J."/>
            <person name="Elbourne L.D."/>
            <person name="Hassan K."/>
            <person name="Paulsen I.T."/>
            <person name="Kolsto A.B."/>
            <person name="Tourasse N.J."/>
            <person name="Ehrlich G.D."/>
            <person name="Boissy R."/>
            <person name="Ivey D.M."/>
            <person name="Li G."/>
            <person name="Xue Y."/>
            <person name="Ma Y."/>
            <person name="Hu F.Z."/>
            <person name="Krulwich T.A."/>
        </authorList>
    </citation>
    <scope>NUCLEOTIDE SEQUENCE [LARGE SCALE GENOMIC DNA]</scope>
    <source>
        <strain evidence="2">ATCC BAA-2126 / JCM 17055 / OF4</strain>
    </source>
</reference>
<dbReference type="eggNOG" id="ENOG5032WKH">
    <property type="taxonomic scope" value="Bacteria"/>
</dbReference>
<sequence>MGVYKAWLIKLAAVCVVLVMLVGGFNYMVDPLWAFDHANPFNDRQDSINEREQKSLHLAYTDQEYNALLLGSSRSTVVDQHQFEGVKMFNYSVPAVSIEEFNEYIHFAKKHGHELELIVLGLDFFTTNETRKQTEFPSEYFETVEDPLHRFKTLLSMDTFEYSYKNAWSSLIDTEQFVRRYDRHHTAEFQQISQEDKDELIKGDLRRYKGIHYAPSYQYHSGYKNQLQQMVDENPDTDFIVYVTPVTEPLLRLLYEQERLPDYTHWLREIIEVFGGVYNFMTINEVTTNLDRFYDAHHFYAEVGDGIAARLQDEEVEEADFGEWVTEETFEDHIEEVRQSLEAEAQ</sequence>
<keyword evidence="2" id="KW-1185">Reference proteome</keyword>
<organism evidence="1 2">
    <name type="scientific">Alkalihalophilus pseudofirmus (strain ATCC BAA-2126 / JCM 17055 / OF4)</name>
    <name type="common">Bacillus pseudofirmus</name>
    <dbReference type="NCBI Taxonomy" id="398511"/>
    <lineage>
        <taxon>Bacteria</taxon>
        <taxon>Bacillati</taxon>
        <taxon>Bacillota</taxon>
        <taxon>Bacilli</taxon>
        <taxon>Bacillales</taxon>
        <taxon>Bacillaceae</taxon>
        <taxon>Alkalihalophilus</taxon>
    </lineage>
</organism>
<proteinExistence type="predicted"/>
<name>D3FZI8_ALKPO</name>
<accession>D3FZI8</accession>
<dbReference type="HOGENOM" id="CLU_800899_0_0_9"/>
<dbReference type="RefSeq" id="WP_012960503.1">
    <property type="nucleotide sequence ID" value="NC_013791.2"/>
</dbReference>
<dbReference type="EMBL" id="CP001878">
    <property type="protein sequence ID" value="ADC49230.1"/>
    <property type="molecule type" value="Genomic_DNA"/>
</dbReference>
<dbReference type="Proteomes" id="UP000001544">
    <property type="component" value="Chromosome"/>
</dbReference>
<evidence type="ECO:0000313" key="2">
    <source>
        <dbReference type="Proteomes" id="UP000001544"/>
    </source>
</evidence>
<evidence type="ECO:0000313" key="1">
    <source>
        <dbReference type="EMBL" id="ADC49230.1"/>
    </source>
</evidence>
<protein>
    <submittedName>
        <fullName evidence="1">Uncharacterized protein</fullName>
    </submittedName>
</protein>
<gene>
    <name evidence="1" type="ordered locus">BpOF4_05840</name>
</gene>
<dbReference type="KEGG" id="bpf:BpOF4_05840"/>
<dbReference type="STRING" id="398511.BpOF4_05840"/>